<dbReference type="Proteomes" id="UP000037822">
    <property type="component" value="Unassembled WGS sequence"/>
</dbReference>
<dbReference type="SUPFAM" id="SSF52540">
    <property type="entry name" value="P-loop containing nucleoside triphosphate hydrolases"/>
    <property type="match status" value="1"/>
</dbReference>
<gene>
    <name evidence="1" type="ORF">AE618_09725</name>
</gene>
<evidence type="ECO:0000313" key="1">
    <source>
        <dbReference type="EMBL" id="KPH81284.1"/>
    </source>
</evidence>
<accession>A0A0N1F5G1</accession>
<organism evidence="1 2">
    <name type="scientific">Bosea vaviloviae</name>
    <dbReference type="NCBI Taxonomy" id="1526658"/>
    <lineage>
        <taxon>Bacteria</taxon>
        <taxon>Pseudomonadati</taxon>
        <taxon>Pseudomonadota</taxon>
        <taxon>Alphaproteobacteria</taxon>
        <taxon>Hyphomicrobiales</taxon>
        <taxon>Boseaceae</taxon>
        <taxon>Bosea</taxon>
    </lineage>
</organism>
<evidence type="ECO:0008006" key="3">
    <source>
        <dbReference type="Google" id="ProtNLM"/>
    </source>
</evidence>
<comment type="caution">
    <text evidence="1">The sequence shown here is derived from an EMBL/GenBank/DDBJ whole genome shotgun (WGS) entry which is preliminary data.</text>
</comment>
<proteinExistence type="predicted"/>
<dbReference type="InterPro" id="IPR027417">
    <property type="entry name" value="P-loop_NTPase"/>
</dbReference>
<dbReference type="PATRIC" id="fig|1526658.3.peg.5438"/>
<dbReference type="RefSeq" id="WP_197280736.1">
    <property type="nucleotide sequence ID" value="NZ_LGSZ01000031.1"/>
</dbReference>
<dbReference type="Pfam" id="PF13207">
    <property type="entry name" value="AAA_17"/>
    <property type="match status" value="1"/>
</dbReference>
<name>A0A0N1F5G1_9HYPH</name>
<dbReference type="EMBL" id="LGSZ01000031">
    <property type="protein sequence ID" value="KPH81284.1"/>
    <property type="molecule type" value="Genomic_DNA"/>
</dbReference>
<evidence type="ECO:0000313" key="2">
    <source>
        <dbReference type="Proteomes" id="UP000037822"/>
    </source>
</evidence>
<dbReference type="Gene3D" id="3.40.50.300">
    <property type="entry name" value="P-loop containing nucleotide triphosphate hydrolases"/>
    <property type="match status" value="1"/>
</dbReference>
<sequence length="180" mass="19445">MTRRVALLGLSGVGKSTLIGQVAVHTPLLHLQASSLIKAEQQHRTQAPDSSEALRTGPVLDNQALMIASFERLTRTTILPVVFDGHSLIDSCDGVLEIPSTVFAALSLDAIAFLAADPANIFERRRLDAGRERPARDLVTLAQHQSLAETAARRIANDIGRPFHLLDCDPTERLAELLAG</sequence>
<reference evidence="1 2" key="1">
    <citation type="submission" date="2015-07" db="EMBL/GenBank/DDBJ databases">
        <title>Whole genome sequencing of Bosea vaviloviae isolated from cave pool.</title>
        <authorList>
            <person name="Tan N.E.H."/>
            <person name="Lee Y.P."/>
            <person name="Gan H.M."/>
            <person name="Barton H."/>
            <person name="Savka M.A."/>
        </authorList>
    </citation>
    <scope>NUCLEOTIDE SEQUENCE [LARGE SCALE GENOMIC DNA]</scope>
    <source>
        <strain evidence="1 2">SD260</strain>
    </source>
</reference>
<protein>
    <recommendedName>
        <fullName evidence="3">Adenylate kinase</fullName>
    </recommendedName>
</protein>
<dbReference type="AlphaFoldDB" id="A0A0N1F5G1"/>
<keyword evidence="2" id="KW-1185">Reference proteome</keyword>